<dbReference type="Gene3D" id="2.70.98.10">
    <property type="match status" value="1"/>
</dbReference>
<protein>
    <recommendedName>
        <fullName evidence="3">Aldose 1-epimerase</fullName>
    </recommendedName>
</protein>
<accession>A0A6C2TVS0</accession>
<dbReference type="PANTHER" id="PTHR11122:SF13">
    <property type="entry name" value="GLUCOSE-6-PHOSPHATE 1-EPIMERASE"/>
    <property type="match status" value="1"/>
</dbReference>
<dbReference type="GO" id="GO:0005975">
    <property type="term" value="P:carbohydrate metabolic process"/>
    <property type="evidence" value="ECO:0007669"/>
    <property type="project" value="InterPro"/>
</dbReference>
<proteinExistence type="predicted"/>
<reference evidence="1 2" key="1">
    <citation type="submission" date="2019-04" db="EMBL/GenBank/DDBJ databases">
        <authorList>
            <person name="Van Vliet M D."/>
        </authorList>
    </citation>
    <scope>NUCLEOTIDE SEQUENCE [LARGE SCALE GENOMIC DNA]</scope>
    <source>
        <strain evidence="1 2">F1</strain>
    </source>
</reference>
<dbReference type="GO" id="GO:0016853">
    <property type="term" value="F:isomerase activity"/>
    <property type="evidence" value="ECO:0007669"/>
    <property type="project" value="InterPro"/>
</dbReference>
<dbReference type="GO" id="GO:0030246">
    <property type="term" value="F:carbohydrate binding"/>
    <property type="evidence" value="ECO:0007669"/>
    <property type="project" value="InterPro"/>
</dbReference>
<evidence type="ECO:0000313" key="1">
    <source>
        <dbReference type="EMBL" id="VGO11709.1"/>
    </source>
</evidence>
<organism evidence="1 2">
    <name type="scientific">Pontiella desulfatans</name>
    <dbReference type="NCBI Taxonomy" id="2750659"/>
    <lineage>
        <taxon>Bacteria</taxon>
        <taxon>Pseudomonadati</taxon>
        <taxon>Kiritimatiellota</taxon>
        <taxon>Kiritimatiellia</taxon>
        <taxon>Kiritimatiellales</taxon>
        <taxon>Pontiellaceae</taxon>
        <taxon>Pontiella</taxon>
    </lineage>
</organism>
<evidence type="ECO:0000313" key="2">
    <source>
        <dbReference type="Proteomes" id="UP000366872"/>
    </source>
</evidence>
<sequence length="288" mass="32365">MITIENEQFSATVDLRGAELRSFKEKSTGREMMWQADPEIWGGSAPILFPIVGKLRDGKTRINGQTYGIPKHGLVRTRTAKCIEQGRDVVVFSFSSDAETLQHYPFTFTLEVEFRLDGKQLLIDYRVKNEGAEEMLFTIGSHPALALDLEQAALDGYDLEFEKPESLDLYGLTDGLLAFKQGGYLENNNCIRLSETLFDDDALIFKNIRSRRVRLKPRHRTGGLEIDLGNCPHLGIWAKPGAAYVCIEPWHSYDDAPDSNGNFENKPGILRLAPAETFETGYAIRMVG</sequence>
<name>A0A6C2TVS0_PONDE</name>
<dbReference type="InterPro" id="IPR008183">
    <property type="entry name" value="Aldose_1/G6P_1-epimerase"/>
</dbReference>
<dbReference type="InterPro" id="IPR014718">
    <property type="entry name" value="GH-type_carb-bd"/>
</dbReference>
<dbReference type="EMBL" id="CAAHFG010000001">
    <property type="protein sequence ID" value="VGO11709.1"/>
    <property type="molecule type" value="Genomic_DNA"/>
</dbReference>
<gene>
    <name evidence="1" type="ORF">PDESU_00255</name>
</gene>
<dbReference type="AlphaFoldDB" id="A0A6C2TVS0"/>
<dbReference type="Proteomes" id="UP000366872">
    <property type="component" value="Unassembled WGS sequence"/>
</dbReference>
<keyword evidence="2" id="KW-1185">Reference proteome</keyword>
<dbReference type="InterPro" id="IPR011013">
    <property type="entry name" value="Gal_mutarotase_sf_dom"/>
</dbReference>
<dbReference type="SUPFAM" id="SSF74650">
    <property type="entry name" value="Galactose mutarotase-like"/>
    <property type="match status" value="1"/>
</dbReference>
<dbReference type="Pfam" id="PF01263">
    <property type="entry name" value="Aldose_epim"/>
    <property type="match status" value="1"/>
</dbReference>
<dbReference type="RefSeq" id="WP_136077447.1">
    <property type="nucleotide sequence ID" value="NZ_CAAHFG010000001.1"/>
</dbReference>
<dbReference type="PANTHER" id="PTHR11122">
    <property type="entry name" value="APOSPORY-ASSOCIATED PROTEIN C-RELATED"/>
    <property type="match status" value="1"/>
</dbReference>
<dbReference type="InterPro" id="IPR037481">
    <property type="entry name" value="LacX"/>
</dbReference>
<dbReference type="CDD" id="cd09024">
    <property type="entry name" value="Aldose_epim_lacX"/>
    <property type="match status" value="1"/>
</dbReference>
<evidence type="ECO:0008006" key="3">
    <source>
        <dbReference type="Google" id="ProtNLM"/>
    </source>
</evidence>